<keyword evidence="3" id="KW-1185">Reference proteome</keyword>
<dbReference type="Proteomes" id="UP000006004">
    <property type="component" value="Unassembled WGS sequence"/>
</dbReference>
<dbReference type="GeneID" id="93289106"/>
<feature type="compositionally biased region" description="Polar residues" evidence="1">
    <location>
        <begin position="12"/>
        <end position="24"/>
    </location>
</feature>
<name>C5NWQ1_9BACL</name>
<evidence type="ECO:0000313" key="2">
    <source>
        <dbReference type="EMBL" id="EER68382.1"/>
    </source>
</evidence>
<reference evidence="2" key="1">
    <citation type="submission" date="2009-01" db="EMBL/GenBank/DDBJ databases">
        <authorList>
            <person name="Fulton L."/>
            <person name="Clifton S."/>
            <person name="Chinwalla A.T."/>
            <person name="Mitreva M."/>
            <person name="Sodergren E."/>
            <person name="Weinstock G."/>
            <person name="Clifton S."/>
            <person name="Dooling D.J."/>
            <person name="Fulton B."/>
            <person name="Minx P."/>
            <person name="Pepin K.H."/>
            <person name="Johnson M."/>
            <person name="Bhonagiri V."/>
            <person name="Nash W.E."/>
            <person name="Mardis E.R."/>
            <person name="Wilson R.K."/>
        </authorList>
    </citation>
    <scope>NUCLEOTIDE SEQUENCE [LARGE SCALE GENOMIC DNA]</scope>
    <source>
        <strain evidence="2">ATCC 10379</strain>
    </source>
</reference>
<proteinExistence type="predicted"/>
<dbReference type="RefSeq" id="WP_004264498.1">
    <property type="nucleotide sequence ID" value="NZ_ACDZ02000011.1"/>
</dbReference>
<evidence type="ECO:0000256" key="1">
    <source>
        <dbReference type="SAM" id="MobiDB-lite"/>
    </source>
</evidence>
<organism evidence="2 3">
    <name type="scientific">Gemella haemolysans ATCC 10379</name>
    <dbReference type="NCBI Taxonomy" id="546270"/>
    <lineage>
        <taxon>Bacteria</taxon>
        <taxon>Bacillati</taxon>
        <taxon>Bacillota</taxon>
        <taxon>Bacilli</taxon>
        <taxon>Bacillales</taxon>
        <taxon>Gemellaceae</taxon>
        <taxon>Gemella</taxon>
    </lineage>
</organism>
<accession>C5NWQ1</accession>
<protein>
    <submittedName>
        <fullName evidence="2">Uncharacterized protein</fullName>
    </submittedName>
</protein>
<gene>
    <name evidence="2" type="ORF">GEMHA0001_1567</name>
</gene>
<dbReference type="EMBL" id="ACDZ02000011">
    <property type="protein sequence ID" value="EER68382.1"/>
    <property type="molecule type" value="Genomic_DNA"/>
</dbReference>
<comment type="caution">
    <text evidence="2">The sequence shown here is derived from an EMBL/GenBank/DDBJ whole genome shotgun (WGS) entry which is preliminary data.</text>
</comment>
<dbReference type="AlphaFoldDB" id="C5NWQ1"/>
<sequence>MENLFVKAEGPSQPTTPAGTTPSVLSKDVDISTGKEAGGLRIIQLIEQKLNIIN</sequence>
<feature type="region of interest" description="Disordered" evidence="1">
    <location>
        <begin position="1"/>
        <end position="26"/>
    </location>
</feature>
<evidence type="ECO:0000313" key="3">
    <source>
        <dbReference type="Proteomes" id="UP000006004"/>
    </source>
</evidence>
<reference evidence="2" key="2">
    <citation type="submission" date="2009-06" db="EMBL/GenBank/DDBJ databases">
        <authorList>
            <person name="Sebastian Y."/>
            <person name="Madupu R."/>
            <person name="Durkin A.S."/>
            <person name="Torralba M."/>
            <person name="Methe B."/>
            <person name="Sutton G.G."/>
            <person name="Strausberg R.L."/>
            <person name="Nelson K.E."/>
        </authorList>
    </citation>
    <scope>NUCLEOTIDE SEQUENCE [LARGE SCALE GENOMIC DNA]</scope>
    <source>
        <strain evidence="2">ATCC 10379</strain>
    </source>
</reference>